<evidence type="ECO:0000313" key="3">
    <source>
        <dbReference type="Proteomes" id="UP000807025"/>
    </source>
</evidence>
<gene>
    <name evidence="2" type="ORF">BDN71DRAFT_1552677</name>
</gene>
<evidence type="ECO:0000256" key="1">
    <source>
        <dbReference type="SAM" id="MobiDB-lite"/>
    </source>
</evidence>
<feature type="region of interest" description="Disordered" evidence="1">
    <location>
        <begin position="123"/>
        <end position="143"/>
    </location>
</feature>
<dbReference type="Proteomes" id="UP000807025">
    <property type="component" value="Unassembled WGS sequence"/>
</dbReference>
<dbReference type="AlphaFoldDB" id="A0A9P6D9H2"/>
<accession>A0A9P6D9H2</accession>
<protein>
    <submittedName>
        <fullName evidence="2">Uncharacterized protein</fullName>
    </submittedName>
</protein>
<evidence type="ECO:0000313" key="2">
    <source>
        <dbReference type="EMBL" id="KAF9496357.1"/>
    </source>
</evidence>
<reference evidence="2" key="1">
    <citation type="submission" date="2020-11" db="EMBL/GenBank/DDBJ databases">
        <authorList>
            <consortium name="DOE Joint Genome Institute"/>
            <person name="Ahrendt S."/>
            <person name="Riley R."/>
            <person name="Andreopoulos W."/>
            <person name="Labutti K."/>
            <person name="Pangilinan J."/>
            <person name="Ruiz-Duenas F.J."/>
            <person name="Barrasa J.M."/>
            <person name="Sanchez-Garcia M."/>
            <person name="Camarero S."/>
            <person name="Miyauchi S."/>
            <person name="Serrano A."/>
            <person name="Linde D."/>
            <person name="Babiker R."/>
            <person name="Drula E."/>
            <person name="Ayuso-Fernandez I."/>
            <person name="Pacheco R."/>
            <person name="Padilla G."/>
            <person name="Ferreira P."/>
            <person name="Barriuso J."/>
            <person name="Kellner H."/>
            <person name="Castanera R."/>
            <person name="Alfaro M."/>
            <person name="Ramirez L."/>
            <person name="Pisabarro A.G."/>
            <person name="Kuo A."/>
            <person name="Tritt A."/>
            <person name="Lipzen A."/>
            <person name="He G."/>
            <person name="Yan M."/>
            <person name="Ng V."/>
            <person name="Cullen D."/>
            <person name="Martin F."/>
            <person name="Rosso M.-N."/>
            <person name="Henrissat B."/>
            <person name="Hibbett D."/>
            <person name="Martinez A.T."/>
            <person name="Grigoriev I.V."/>
        </authorList>
    </citation>
    <scope>NUCLEOTIDE SEQUENCE</scope>
    <source>
        <strain evidence="2">ATCC 90797</strain>
    </source>
</reference>
<organism evidence="2 3">
    <name type="scientific">Pleurotus eryngii</name>
    <name type="common">Boletus of the steppes</name>
    <dbReference type="NCBI Taxonomy" id="5323"/>
    <lineage>
        <taxon>Eukaryota</taxon>
        <taxon>Fungi</taxon>
        <taxon>Dikarya</taxon>
        <taxon>Basidiomycota</taxon>
        <taxon>Agaricomycotina</taxon>
        <taxon>Agaricomycetes</taxon>
        <taxon>Agaricomycetidae</taxon>
        <taxon>Agaricales</taxon>
        <taxon>Pleurotineae</taxon>
        <taxon>Pleurotaceae</taxon>
        <taxon>Pleurotus</taxon>
    </lineage>
</organism>
<name>A0A9P6D9H2_PLEER</name>
<sequence length="317" mass="34539">MSTPKQVMKRTSLMDSNQDMAINVSIDSESADIEDAFTFKQQILEASVADDTSEPSLGEDMVDEDLYGNDEKFILDASMLNSDDVSPSNIEGKSVQKLKVKKKDPKGTLCTAVNTKHSELDMVSETKRKASVSHTGGDMGKEVGKCVESEGGLRADWCQTTLQANSPGSIAMAQFSTSKFQVSNHSMHDNSADELEPEVKMQGLQVSQPSGHQTTAQQQVTPSVQEGFTAKLEQVQNRIQMAHKKKSILVTATHAHNAKFAKKLVEKPVEISGSSDYEVCYWNGGVNHNPKMETPHTLLDGCLQGRIGGKECTVSNL</sequence>
<proteinExistence type="predicted"/>
<comment type="caution">
    <text evidence="2">The sequence shown here is derived from an EMBL/GenBank/DDBJ whole genome shotgun (WGS) entry which is preliminary data.</text>
</comment>
<dbReference type="EMBL" id="MU154553">
    <property type="protein sequence ID" value="KAF9496357.1"/>
    <property type="molecule type" value="Genomic_DNA"/>
</dbReference>
<keyword evidence="3" id="KW-1185">Reference proteome</keyword>